<feature type="chain" id="PRO_5022060304" evidence="4">
    <location>
        <begin position="24"/>
        <end position="345"/>
    </location>
</feature>
<accession>A0A521C5H5</accession>
<keyword evidence="2 4" id="KW-0732">Signal</keyword>
<feature type="signal peptide" evidence="4">
    <location>
        <begin position="1"/>
        <end position="23"/>
    </location>
</feature>
<evidence type="ECO:0000256" key="4">
    <source>
        <dbReference type="SAM" id="SignalP"/>
    </source>
</evidence>
<dbReference type="InterPro" id="IPR038404">
    <property type="entry name" value="TRAP_DctP_sf"/>
</dbReference>
<dbReference type="PANTHER" id="PTHR33376:SF15">
    <property type="entry name" value="BLL6794 PROTEIN"/>
    <property type="match status" value="1"/>
</dbReference>
<dbReference type="InterPro" id="IPR018389">
    <property type="entry name" value="DctP_fam"/>
</dbReference>
<keyword evidence="6" id="KW-1185">Reference proteome</keyword>
<dbReference type="Pfam" id="PF03480">
    <property type="entry name" value="DctP"/>
    <property type="match status" value="1"/>
</dbReference>
<dbReference type="AlphaFoldDB" id="A0A521C5H5"/>
<sequence>MSFTKFLVGAGVSLITLATAASAEITMRYSNWLPATHPFNAEVITPWIEDVERVTEGRVKIQVLPKVVGTVPTQFEVVRDGLADVSLIIDGYSPGRFNLGAIVELPFVGNDARSMGMAYWRLLNSTLLKFGEFENVVPVGVGVVGASALTTVPGPITSVAEMKGMKLRVPTATGSKVVAALGAVPVNKPISEMYELISTGVVDGMVSSTETIKSFKLQDAVKNVTVVKGGFGSAAISFIVNGDTLAELSEEDQKAFWSVSGEVFTQKISNVYARMNKDGMALLEQSGGKITYASPAFEADLRTALSGVDQAWIEKAESLGLKNAAQVLADFRAEIAEMEKDLGDN</sequence>
<evidence type="ECO:0000313" key="5">
    <source>
        <dbReference type="EMBL" id="SMO54605.1"/>
    </source>
</evidence>
<dbReference type="NCBIfam" id="NF037995">
    <property type="entry name" value="TRAP_S1"/>
    <property type="match status" value="1"/>
</dbReference>
<organism evidence="5 6">
    <name type="scientific">Thalassovita litoralis</name>
    <dbReference type="NCBI Taxonomy" id="1010611"/>
    <lineage>
        <taxon>Bacteria</taxon>
        <taxon>Pseudomonadati</taxon>
        <taxon>Pseudomonadota</taxon>
        <taxon>Alphaproteobacteria</taxon>
        <taxon>Rhodobacterales</taxon>
        <taxon>Roseobacteraceae</taxon>
        <taxon>Thalassovita</taxon>
    </lineage>
</organism>
<evidence type="ECO:0000256" key="3">
    <source>
        <dbReference type="ARBA" id="ARBA00022764"/>
    </source>
</evidence>
<protein>
    <submittedName>
        <fullName evidence="5">TRAP-type C4-dicarboxylate transport system, substrate-binding protein</fullName>
    </submittedName>
</protein>
<evidence type="ECO:0000256" key="2">
    <source>
        <dbReference type="ARBA" id="ARBA00022729"/>
    </source>
</evidence>
<dbReference type="Gene3D" id="3.40.190.170">
    <property type="entry name" value="Bacterial extracellular solute-binding protein, family 7"/>
    <property type="match status" value="1"/>
</dbReference>
<dbReference type="CDD" id="cd13665">
    <property type="entry name" value="PBP2_TRAP_Dctp3_4"/>
    <property type="match status" value="1"/>
</dbReference>
<dbReference type="RefSeq" id="WP_142492600.1">
    <property type="nucleotide sequence ID" value="NZ_FXTO01000005.1"/>
</dbReference>
<evidence type="ECO:0000313" key="6">
    <source>
        <dbReference type="Proteomes" id="UP000316030"/>
    </source>
</evidence>
<reference evidence="5 6" key="1">
    <citation type="submission" date="2017-05" db="EMBL/GenBank/DDBJ databases">
        <authorList>
            <person name="Varghese N."/>
            <person name="Submissions S."/>
        </authorList>
    </citation>
    <scope>NUCLEOTIDE SEQUENCE [LARGE SCALE GENOMIC DNA]</scope>
    <source>
        <strain evidence="5 6">DSM 29506</strain>
    </source>
</reference>
<evidence type="ECO:0000256" key="1">
    <source>
        <dbReference type="ARBA" id="ARBA00004418"/>
    </source>
</evidence>
<dbReference type="GO" id="GO:0042597">
    <property type="term" value="C:periplasmic space"/>
    <property type="evidence" value="ECO:0007669"/>
    <property type="project" value="UniProtKB-SubCell"/>
</dbReference>
<keyword evidence="3" id="KW-0574">Periplasm</keyword>
<dbReference type="EMBL" id="FXTO01000005">
    <property type="protein sequence ID" value="SMO54605.1"/>
    <property type="molecule type" value="Genomic_DNA"/>
</dbReference>
<name>A0A521C5H5_9RHOB</name>
<dbReference type="Proteomes" id="UP000316030">
    <property type="component" value="Unassembled WGS sequence"/>
</dbReference>
<gene>
    <name evidence="5" type="ORF">SAMN06265173_105128</name>
</gene>
<dbReference type="PANTHER" id="PTHR33376">
    <property type="match status" value="1"/>
</dbReference>
<dbReference type="OrthoDB" id="7822595at2"/>
<proteinExistence type="predicted"/>
<dbReference type="GO" id="GO:0055085">
    <property type="term" value="P:transmembrane transport"/>
    <property type="evidence" value="ECO:0007669"/>
    <property type="project" value="InterPro"/>
</dbReference>
<comment type="subcellular location">
    <subcellularLocation>
        <location evidence="1">Periplasm</location>
    </subcellularLocation>
</comment>